<dbReference type="GO" id="GO:0000902">
    <property type="term" value="P:cell morphogenesis"/>
    <property type="evidence" value="ECO:0007669"/>
    <property type="project" value="UniProtKB-UniRule"/>
</dbReference>
<feature type="binding site" evidence="18">
    <location>
        <position position="434"/>
    </location>
    <ligand>
        <name>acetyl-CoA</name>
        <dbReference type="ChEBI" id="CHEBI:57288"/>
    </ligand>
</feature>
<keyword evidence="6 18" id="KW-0548">Nucleotidyltransferase</keyword>
<feature type="binding site" evidence="18">
    <location>
        <position position="152"/>
    </location>
    <ligand>
        <name>UDP-N-acetyl-alpha-D-glucosamine</name>
        <dbReference type="ChEBI" id="CHEBI:57705"/>
    </ligand>
</feature>
<feature type="region of interest" description="Linker" evidence="18">
    <location>
        <begin position="241"/>
        <end position="261"/>
    </location>
</feature>
<evidence type="ECO:0000256" key="14">
    <source>
        <dbReference type="ARBA" id="ARBA00023316"/>
    </source>
</evidence>
<comment type="pathway">
    <text evidence="18">Nucleotide-sugar biosynthesis; UDP-N-acetyl-alpha-D-glucosamine biosynthesis; UDP-N-acetyl-alpha-D-glucosamine from N-acetyl-alpha-D-glucosamine 1-phosphate: step 1/1.</text>
</comment>
<feature type="binding site" evidence="18">
    <location>
        <begin position="380"/>
        <end position="381"/>
    </location>
    <ligand>
        <name>acetyl-CoA</name>
        <dbReference type="ChEBI" id="CHEBI:57288"/>
    </ligand>
</feature>
<feature type="binding site" evidence="18">
    <location>
        <begin position="90"/>
        <end position="91"/>
    </location>
    <ligand>
        <name>UDP-N-acetyl-alpha-D-glucosamine</name>
        <dbReference type="ChEBI" id="CHEBI:57705"/>
    </ligand>
</feature>
<comment type="subcellular location">
    <subcellularLocation>
        <location evidence="1 18">Cytoplasm</location>
    </subcellularLocation>
</comment>
<evidence type="ECO:0000259" key="19">
    <source>
        <dbReference type="Pfam" id="PF12804"/>
    </source>
</evidence>
<dbReference type="EMBL" id="BKAJ01000120">
    <property type="protein sequence ID" value="GEP59128.1"/>
    <property type="molecule type" value="Genomic_DNA"/>
</dbReference>
<dbReference type="InterPro" id="IPR050065">
    <property type="entry name" value="GlmU-like"/>
</dbReference>
<evidence type="ECO:0000256" key="2">
    <source>
        <dbReference type="ARBA" id="ARBA00007707"/>
    </source>
</evidence>
<dbReference type="Proteomes" id="UP000321058">
    <property type="component" value="Unassembled WGS sequence"/>
</dbReference>
<dbReference type="GO" id="GO:0019134">
    <property type="term" value="F:glucosamine-1-phosphate N-acetyltransferase activity"/>
    <property type="evidence" value="ECO:0007669"/>
    <property type="project" value="UniProtKB-UniRule"/>
</dbReference>
<dbReference type="CDD" id="cd03353">
    <property type="entry name" value="LbH_GlmU_C"/>
    <property type="match status" value="1"/>
</dbReference>
<feature type="binding site" evidence="18">
    <location>
        <position position="238"/>
    </location>
    <ligand>
        <name>Mg(2+)</name>
        <dbReference type="ChEBI" id="CHEBI:18420"/>
    </ligand>
</feature>
<evidence type="ECO:0000256" key="7">
    <source>
        <dbReference type="ARBA" id="ARBA00022723"/>
    </source>
</evidence>
<feature type="binding site" evidence="18">
    <location>
        <position position="115"/>
    </location>
    <ligand>
        <name>Mg(2+)</name>
        <dbReference type="ChEBI" id="CHEBI:18420"/>
    </ligand>
</feature>
<keyword evidence="21" id="KW-1185">Reference proteome</keyword>
<comment type="cofactor">
    <cofactor evidence="18">
        <name>Mg(2+)</name>
        <dbReference type="ChEBI" id="CHEBI:18420"/>
    </cofactor>
    <text evidence="18">Binds 1 Mg(2+) ion per subunit.</text>
</comment>
<sequence>MQDRQPRGIGRDMKSPIAVVVLAAGAGTRMKSALPKVLHPLAGWPMVRHVLENAARLKPTRIVGVVAPGAKEVALVFAPHPAVVQRKPRGTGDAAKAALPALKGHRGPVLVVFGDAPLIATATLRRLVEECRKAKAAVGVLGFMARDPTPYGRLIVRDGMLERIVESKDTDATERAVDFCNSGVMCIDGALIAPLLGSIKNNNVKSEFYITDVVGIARADGHAVIAVKGDESEFQGINSRAELAIAEKALQQRLRLAALEGGVTMTDPDTVWLAADTRLAPDVSIGPNVRFGTGVSVGAGSEILAFCDIEGVRIGRNTRIGPFARIRPGSEVADEVHIGNFVELKATRMARGAKANHLAYLGDSDVGGASNIGAGTIFVNYDGYGKWRTVIGPEAFVGSNSSLVAPVRIGRGASVTAGSVITEDVPAGAVAFGRARQQTKKGRAAALRAKLKARAAAAKKAGKK</sequence>
<keyword evidence="11 18" id="KW-0573">Peptidoglycan synthesis</keyword>
<comment type="subunit">
    <text evidence="18">Homotrimer.</text>
</comment>
<feature type="binding site" evidence="18">
    <location>
        <begin position="22"/>
        <end position="25"/>
    </location>
    <ligand>
        <name>UDP-N-acetyl-alpha-D-glucosamine</name>
        <dbReference type="ChEBI" id="CHEBI:57705"/>
    </ligand>
</feature>
<organism evidence="20 21">
    <name type="scientific">Reyranella soli</name>
    <dbReference type="NCBI Taxonomy" id="1230389"/>
    <lineage>
        <taxon>Bacteria</taxon>
        <taxon>Pseudomonadati</taxon>
        <taxon>Pseudomonadota</taxon>
        <taxon>Alphaproteobacteria</taxon>
        <taxon>Hyphomicrobiales</taxon>
        <taxon>Reyranellaceae</taxon>
        <taxon>Reyranella</taxon>
    </lineage>
</organism>
<evidence type="ECO:0000256" key="4">
    <source>
        <dbReference type="ARBA" id="ARBA00022490"/>
    </source>
</evidence>
<dbReference type="InterPro" id="IPR001451">
    <property type="entry name" value="Hexapep"/>
</dbReference>
<comment type="similarity">
    <text evidence="3 18">In the N-terminal section; belongs to the N-acetylglucosamine-1-phosphate uridyltransferase family.</text>
</comment>
<comment type="function">
    <text evidence="17 18">Catalyzes the last two sequential reactions in the de novo biosynthetic pathway for UDP-N-acetylglucosamine (UDP-GlcNAc). The C-terminal domain catalyzes the transfer of acetyl group from acetyl coenzyme A to glucosamine-1-phosphate (GlcN-1-P) to produce N-acetylglucosamine-1-phosphate (GlcNAc-1-P), which is converted into UDP-GlcNAc by the transfer of uridine 5-monophosphate (from uridine 5-triphosphate), a reaction catalyzed by the N-terminal domain.</text>
</comment>
<dbReference type="InterPro" id="IPR011004">
    <property type="entry name" value="Trimer_LpxA-like_sf"/>
</dbReference>
<keyword evidence="7 18" id="KW-0479">Metal-binding</keyword>
<dbReference type="InterPro" id="IPR025877">
    <property type="entry name" value="MobA-like_NTP_Trfase"/>
</dbReference>
<dbReference type="Gene3D" id="3.90.550.10">
    <property type="entry name" value="Spore Coat Polysaccharide Biosynthesis Protein SpsA, Chain A"/>
    <property type="match status" value="1"/>
</dbReference>
<evidence type="ECO:0000256" key="6">
    <source>
        <dbReference type="ARBA" id="ARBA00022695"/>
    </source>
</evidence>
<dbReference type="GO" id="GO:0009245">
    <property type="term" value="P:lipid A biosynthetic process"/>
    <property type="evidence" value="ECO:0007669"/>
    <property type="project" value="UniProtKB-UniRule"/>
</dbReference>
<dbReference type="GO" id="GO:0009252">
    <property type="term" value="P:peptidoglycan biosynthetic process"/>
    <property type="evidence" value="ECO:0007669"/>
    <property type="project" value="UniProtKB-UniRule"/>
</dbReference>
<comment type="similarity">
    <text evidence="2 18">In the C-terminal section; belongs to the transferase hexapeptide repeat family.</text>
</comment>
<dbReference type="GO" id="GO:0000287">
    <property type="term" value="F:magnesium ion binding"/>
    <property type="evidence" value="ECO:0007669"/>
    <property type="project" value="UniProtKB-UniRule"/>
</dbReference>
<dbReference type="NCBIfam" id="TIGR01173">
    <property type="entry name" value="glmU"/>
    <property type="match status" value="1"/>
</dbReference>
<dbReference type="CDD" id="cd02540">
    <property type="entry name" value="GT2_GlmU_N_bac"/>
    <property type="match status" value="1"/>
</dbReference>
<keyword evidence="8 18" id="KW-0677">Repeat</keyword>
<feature type="binding site" evidence="18">
    <location>
        <position position="374"/>
    </location>
    <ligand>
        <name>acetyl-CoA</name>
        <dbReference type="ChEBI" id="CHEBI:57288"/>
    </ligand>
</feature>
<comment type="caution">
    <text evidence="20">The sequence shown here is derived from an EMBL/GenBank/DDBJ whole genome shotgun (WGS) entry which is preliminary data.</text>
</comment>
<feature type="binding site" evidence="18">
    <location>
        <position position="399"/>
    </location>
    <ligand>
        <name>acetyl-CoA</name>
        <dbReference type="ChEBI" id="CHEBI:57288"/>
    </ligand>
</feature>
<feature type="region of interest" description="Pyrophosphorylase" evidence="18">
    <location>
        <begin position="1"/>
        <end position="240"/>
    </location>
</feature>
<dbReference type="AlphaFoldDB" id="A0A512NJJ8"/>
<dbReference type="GO" id="GO:0006048">
    <property type="term" value="P:UDP-N-acetylglucosamine biosynthetic process"/>
    <property type="evidence" value="ECO:0007669"/>
    <property type="project" value="UniProtKB-UniPathway"/>
</dbReference>
<evidence type="ECO:0000313" key="21">
    <source>
        <dbReference type="Proteomes" id="UP000321058"/>
    </source>
</evidence>
<dbReference type="SUPFAM" id="SSF53448">
    <property type="entry name" value="Nucleotide-diphospho-sugar transferases"/>
    <property type="match status" value="1"/>
</dbReference>
<dbReference type="InterPro" id="IPR005882">
    <property type="entry name" value="Bifunctional_GlmU"/>
</dbReference>
<dbReference type="InterPro" id="IPR038009">
    <property type="entry name" value="GlmU_C_LbH"/>
</dbReference>
<proteinExistence type="inferred from homology"/>
<gene>
    <name evidence="18 20" type="primary">glmU</name>
    <name evidence="20" type="ORF">RSO01_62940</name>
</gene>
<dbReference type="EC" id="2.3.1.157" evidence="18"/>
<dbReference type="GO" id="GO:0008360">
    <property type="term" value="P:regulation of cell shape"/>
    <property type="evidence" value="ECO:0007669"/>
    <property type="project" value="UniProtKB-KW"/>
</dbReference>
<dbReference type="Pfam" id="PF12804">
    <property type="entry name" value="NTP_transf_3"/>
    <property type="match status" value="1"/>
</dbReference>
<evidence type="ECO:0000256" key="16">
    <source>
        <dbReference type="ARBA" id="ARBA00048493"/>
    </source>
</evidence>
<dbReference type="Pfam" id="PF00132">
    <property type="entry name" value="Hexapep"/>
    <property type="match status" value="2"/>
</dbReference>
<dbReference type="UniPathway" id="UPA00113">
    <property type="reaction ID" value="UER00532"/>
</dbReference>
<evidence type="ECO:0000256" key="9">
    <source>
        <dbReference type="ARBA" id="ARBA00022842"/>
    </source>
</evidence>
<keyword evidence="12 18" id="KW-0511">Multifunctional enzyme</keyword>
<evidence type="ECO:0000256" key="12">
    <source>
        <dbReference type="ARBA" id="ARBA00023268"/>
    </source>
</evidence>
<protein>
    <recommendedName>
        <fullName evidence="18">Bifunctional protein GlmU</fullName>
    </recommendedName>
    <domain>
        <recommendedName>
            <fullName evidence="18">UDP-N-acetylglucosamine pyrophosphorylase</fullName>
            <ecNumber evidence="18">2.7.7.23</ecNumber>
        </recommendedName>
        <alternativeName>
            <fullName evidence="18">N-acetylglucosamine-1-phosphate uridyltransferase</fullName>
        </alternativeName>
    </domain>
    <domain>
        <recommendedName>
            <fullName evidence="18">Glucosamine-1-phosphate N-acetyltransferase</fullName>
            <ecNumber evidence="18">2.3.1.157</ecNumber>
        </recommendedName>
    </domain>
</protein>
<evidence type="ECO:0000256" key="13">
    <source>
        <dbReference type="ARBA" id="ARBA00023315"/>
    </source>
</evidence>
<feature type="domain" description="MobA-like NTP transferase" evidence="19">
    <location>
        <begin position="19"/>
        <end position="167"/>
    </location>
</feature>
<dbReference type="HAMAP" id="MF_01631">
    <property type="entry name" value="GlmU"/>
    <property type="match status" value="1"/>
</dbReference>
<keyword evidence="14 18" id="KW-0961">Cell wall biogenesis/degradation</keyword>
<feature type="binding site" evidence="18">
    <location>
        <position position="238"/>
    </location>
    <ligand>
        <name>UDP-N-acetyl-alpha-D-glucosamine</name>
        <dbReference type="ChEBI" id="CHEBI:57705"/>
    </ligand>
</feature>
<accession>A0A512NJJ8</accession>
<evidence type="ECO:0000313" key="20">
    <source>
        <dbReference type="EMBL" id="GEP59128.1"/>
    </source>
</evidence>
<evidence type="ECO:0000256" key="11">
    <source>
        <dbReference type="ARBA" id="ARBA00022984"/>
    </source>
</evidence>
<evidence type="ECO:0000256" key="3">
    <source>
        <dbReference type="ARBA" id="ARBA00007947"/>
    </source>
</evidence>
<evidence type="ECO:0000256" key="1">
    <source>
        <dbReference type="ARBA" id="ARBA00004496"/>
    </source>
</evidence>
<dbReference type="GO" id="GO:0071555">
    <property type="term" value="P:cell wall organization"/>
    <property type="evidence" value="ECO:0007669"/>
    <property type="project" value="UniProtKB-KW"/>
</dbReference>
<name>A0A512NJJ8_9HYPH</name>
<feature type="binding site" evidence="18">
    <location>
        <position position="417"/>
    </location>
    <ligand>
        <name>acetyl-CoA</name>
        <dbReference type="ChEBI" id="CHEBI:57288"/>
    </ligand>
</feature>
<evidence type="ECO:0000256" key="10">
    <source>
        <dbReference type="ARBA" id="ARBA00022960"/>
    </source>
</evidence>
<keyword evidence="9 18" id="KW-0460">Magnesium</keyword>
<comment type="pathway">
    <text evidence="18">Bacterial outer membrane biogenesis; LPS lipid A biosynthesis.</text>
</comment>
<feature type="binding site" evidence="18">
    <location>
        <position position="327"/>
    </location>
    <ligand>
        <name>UDP-N-acetyl-alpha-D-glucosamine</name>
        <dbReference type="ChEBI" id="CHEBI:57705"/>
    </ligand>
</feature>
<keyword evidence="10 18" id="KW-0133">Cell shape</keyword>
<feature type="binding site" evidence="18">
    <location>
        <position position="181"/>
    </location>
    <ligand>
        <name>UDP-N-acetyl-alpha-D-glucosamine</name>
        <dbReference type="ChEBI" id="CHEBI:57705"/>
    </ligand>
</feature>
<evidence type="ECO:0000256" key="18">
    <source>
        <dbReference type="HAMAP-Rule" id="MF_01631"/>
    </source>
</evidence>
<feature type="binding site" evidence="18">
    <location>
        <position position="36"/>
    </location>
    <ligand>
        <name>UDP-N-acetyl-alpha-D-glucosamine</name>
        <dbReference type="ChEBI" id="CHEBI:57705"/>
    </ligand>
</feature>
<feature type="active site" description="Proton acceptor" evidence="18">
    <location>
        <position position="357"/>
    </location>
</feature>
<evidence type="ECO:0000256" key="17">
    <source>
        <dbReference type="ARBA" id="ARBA00049628"/>
    </source>
</evidence>
<dbReference type="GO" id="GO:0003977">
    <property type="term" value="F:UDP-N-acetylglucosamine diphosphorylase activity"/>
    <property type="evidence" value="ECO:0007669"/>
    <property type="project" value="UniProtKB-UniRule"/>
</dbReference>
<dbReference type="InterPro" id="IPR029044">
    <property type="entry name" value="Nucleotide-diphossugar_trans"/>
</dbReference>
<comment type="pathway">
    <text evidence="18">Nucleotide-sugar biosynthesis; UDP-N-acetyl-alpha-D-glucosamine biosynthesis; N-acetyl-alpha-D-glucosamine 1-phosphate from alpha-D-glucosamine 6-phosphate (route II): step 2/2.</text>
</comment>
<dbReference type="GO" id="GO:0016020">
    <property type="term" value="C:membrane"/>
    <property type="evidence" value="ECO:0007669"/>
    <property type="project" value="GOC"/>
</dbReference>
<dbReference type="PANTHER" id="PTHR43584">
    <property type="entry name" value="NUCLEOTIDYL TRANSFERASE"/>
    <property type="match status" value="1"/>
</dbReference>
<comment type="catalytic activity">
    <reaction evidence="15 18">
        <text>alpha-D-glucosamine 1-phosphate + acetyl-CoA = N-acetyl-alpha-D-glucosamine 1-phosphate + CoA + H(+)</text>
        <dbReference type="Rhea" id="RHEA:13725"/>
        <dbReference type="ChEBI" id="CHEBI:15378"/>
        <dbReference type="ChEBI" id="CHEBI:57287"/>
        <dbReference type="ChEBI" id="CHEBI:57288"/>
        <dbReference type="ChEBI" id="CHEBI:57776"/>
        <dbReference type="ChEBI" id="CHEBI:58516"/>
        <dbReference type="EC" id="2.3.1.157"/>
    </reaction>
</comment>
<evidence type="ECO:0000256" key="15">
    <source>
        <dbReference type="ARBA" id="ARBA00048247"/>
    </source>
</evidence>
<evidence type="ECO:0000256" key="5">
    <source>
        <dbReference type="ARBA" id="ARBA00022679"/>
    </source>
</evidence>
<evidence type="ECO:0000256" key="8">
    <source>
        <dbReference type="ARBA" id="ARBA00022737"/>
    </source>
</evidence>
<dbReference type="EC" id="2.7.7.23" evidence="18"/>
<dbReference type="SUPFAM" id="SSF51161">
    <property type="entry name" value="Trimeric LpxA-like enzymes"/>
    <property type="match status" value="1"/>
</dbReference>
<feature type="binding site" evidence="18">
    <location>
        <position position="85"/>
    </location>
    <ligand>
        <name>UDP-N-acetyl-alpha-D-glucosamine</name>
        <dbReference type="ChEBI" id="CHEBI:57705"/>
    </ligand>
</feature>
<keyword evidence="13 18" id="KW-0012">Acyltransferase</keyword>
<comment type="catalytic activity">
    <reaction evidence="16 18">
        <text>N-acetyl-alpha-D-glucosamine 1-phosphate + UTP + H(+) = UDP-N-acetyl-alpha-D-glucosamine + diphosphate</text>
        <dbReference type="Rhea" id="RHEA:13509"/>
        <dbReference type="ChEBI" id="CHEBI:15378"/>
        <dbReference type="ChEBI" id="CHEBI:33019"/>
        <dbReference type="ChEBI" id="CHEBI:46398"/>
        <dbReference type="ChEBI" id="CHEBI:57705"/>
        <dbReference type="ChEBI" id="CHEBI:57776"/>
        <dbReference type="EC" id="2.7.7.23"/>
    </reaction>
</comment>
<reference evidence="20 21" key="1">
    <citation type="submission" date="2019-07" db="EMBL/GenBank/DDBJ databases">
        <title>Whole genome shotgun sequence of Reyranella soli NBRC 108950.</title>
        <authorList>
            <person name="Hosoyama A."/>
            <person name="Uohara A."/>
            <person name="Ohji S."/>
            <person name="Ichikawa N."/>
        </authorList>
    </citation>
    <scope>NUCLEOTIDE SEQUENCE [LARGE SCALE GENOMIC DNA]</scope>
    <source>
        <strain evidence="20 21">NBRC 108950</strain>
    </source>
</reference>
<dbReference type="Gene3D" id="2.160.10.10">
    <property type="entry name" value="Hexapeptide repeat proteins"/>
    <property type="match status" value="1"/>
</dbReference>
<dbReference type="GO" id="GO:0005737">
    <property type="term" value="C:cytoplasm"/>
    <property type="evidence" value="ECO:0007669"/>
    <property type="project" value="UniProtKB-SubCell"/>
</dbReference>
<keyword evidence="4 18" id="KW-0963">Cytoplasm</keyword>
<feature type="binding site" evidence="18">
    <location>
        <position position="166"/>
    </location>
    <ligand>
        <name>UDP-N-acetyl-alpha-D-glucosamine</name>
        <dbReference type="ChEBI" id="CHEBI:57705"/>
    </ligand>
</feature>
<dbReference type="UniPathway" id="UPA00973"/>
<feature type="region of interest" description="N-acetyltransferase" evidence="18">
    <location>
        <begin position="262"/>
        <end position="464"/>
    </location>
</feature>
<feature type="binding site" evidence="18">
    <location>
        <position position="360"/>
    </location>
    <ligand>
        <name>UDP-N-acetyl-alpha-D-glucosamine</name>
        <dbReference type="ChEBI" id="CHEBI:57705"/>
    </ligand>
</feature>
<comment type="caution">
    <text evidence="18">Lacks conserved residue(s) required for the propagation of feature annotation.</text>
</comment>
<feature type="binding site" evidence="18">
    <location>
        <position position="345"/>
    </location>
    <ligand>
        <name>UDP-N-acetyl-alpha-D-glucosamine</name>
        <dbReference type="ChEBI" id="CHEBI:57705"/>
    </ligand>
</feature>
<dbReference type="PANTHER" id="PTHR43584:SF3">
    <property type="entry name" value="BIFUNCTIONAL PROTEIN GLMU"/>
    <property type="match status" value="1"/>
</dbReference>
<keyword evidence="5 18" id="KW-0808">Transferase</keyword>
<feature type="binding site" evidence="18">
    <location>
        <position position="371"/>
    </location>
    <ligand>
        <name>UDP-N-acetyl-alpha-D-glucosamine</name>
        <dbReference type="ChEBI" id="CHEBI:57705"/>
    </ligand>
</feature>
<dbReference type="NCBIfam" id="NF010933">
    <property type="entry name" value="PRK14353.1"/>
    <property type="match status" value="1"/>
</dbReference>